<comment type="similarity">
    <text evidence="8">Belongs to the TsuA/YedE (TC 9.B.102) family.</text>
</comment>
<dbReference type="Proteomes" id="UP001274321">
    <property type="component" value="Unassembled WGS sequence"/>
</dbReference>
<feature type="transmembrane region" description="Helical" evidence="9">
    <location>
        <begin position="147"/>
        <end position="163"/>
    </location>
</feature>
<gene>
    <name evidence="10" type="ORF">SCD90_11250</name>
</gene>
<feature type="transmembrane region" description="Helical" evidence="9">
    <location>
        <begin position="70"/>
        <end position="92"/>
    </location>
</feature>
<comment type="subcellular location">
    <subcellularLocation>
        <location evidence="1">Cell inner membrane</location>
        <topology evidence="1">Multi-pass membrane protein</topology>
    </subcellularLocation>
</comment>
<dbReference type="EMBL" id="JAXAFJ010000006">
    <property type="protein sequence ID" value="MDX6806641.1"/>
    <property type="molecule type" value="Genomic_DNA"/>
</dbReference>
<feature type="transmembrane region" description="Helical" evidence="9">
    <location>
        <begin position="226"/>
        <end position="245"/>
    </location>
</feature>
<evidence type="ECO:0000256" key="2">
    <source>
        <dbReference type="ARBA" id="ARBA00022448"/>
    </source>
</evidence>
<feature type="transmembrane region" description="Helical" evidence="9">
    <location>
        <begin position="326"/>
        <end position="352"/>
    </location>
</feature>
<comment type="caution">
    <text evidence="10">The sequence shown here is derived from an EMBL/GenBank/DDBJ whole genome shotgun (WGS) entry which is preliminary data.</text>
</comment>
<feature type="transmembrane region" description="Helical" evidence="9">
    <location>
        <begin position="36"/>
        <end position="58"/>
    </location>
</feature>
<evidence type="ECO:0000256" key="8">
    <source>
        <dbReference type="ARBA" id="ARBA00035655"/>
    </source>
</evidence>
<keyword evidence="4" id="KW-0997">Cell inner membrane</keyword>
<dbReference type="PANTHER" id="PTHR30574:SF1">
    <property type="entry name" value="SULPHUR TRANSPORT DOMAIN-CONTAINING PROTEIN"/>
    <property type="match status" value="1"/>
</dbReference>
<reference evidence="10 11" key="1">
    <citation type="submission" date="2023-11" db="EMBL/GenBank/DDBJ databases">
        <authorList>
            <person name="Bao R."/>
        </authorList>
    </citation>
    <scope>NUCLEOTIDE SEQUENCE [LARGE SCALE GENOMIC DNA]</scope>
    <source>
        <strain evidence="10 11">PJ23</strain>
    </source>
</reference>
<evidence type="ECO:0000313" key="11">
    <source>
        <dbReference type="Proteomes" id="UP001274321"/>
    </source>
</evidence>
<evidence type="ECO:0000256" key="4">
    <source>
        <dbReference type="ARBA" id="ARBA00022519"/>
    </source>
</evidence>
<feature type="transmembrane region" description="Helical" evidence="9">
    <location>
        <begin position="358"/>
        <end position="377"/>
    </location>
</feature>
<evidence type="ECO:0000313" key="10">
    <source>
        <dbReference type="EMBL" id="MDX6806641.1"/>
    </source>
</evidence>
<protein>
    <submittedName>
        <fullName evidence="10">YeeE/YedE family protein</fullName>
    </submittedName>
</protein>
<feature type="transmembrane region" description="Helical" evidence="9">
    <location>
        <begin position="296"/>
        <end position="314"/>
    </location>
</feature>
<keyword evidence="6 9" id="KW-1133">Transmembrane helix</keyword>
<keyword evidence="5 9" id="KW-0812">Transmembrane</keyword>
<keyword evidence="7 9" id="KW-0472">Membrane</keyword>
<dbReference type="RefSeq" id="WP_319844768.1">
    <property type="nucleotide sequence ID" value="NZ_JAXAFJ010000006.1"/>
</dbReference>
<dbReference type="PROSITE" id="PS51257">
    <property type="entry name" value="PROKAR_LIPOPROTEIN"/>
    <property type="match status" value="1"/>
</dbReference>
<keyword evidence="2" id="KW-0813">Transport</keyword>
<evidence type="ECO:0000256" key="7">
    <source>
        <dbReference type="ARBA" id="ARBA00023136"/>
    </source>
</evidence>
<dbReference type="Pfam" id="PF04143">
    <property type="entry name" value="Sulf_transp"/>
    <property type="match status" value="1"/>
</dbReference>
<name>A0ABU4RUV4_9HYPH</name>
<evidence type="ECO:0000256" key="3">
    <source>
        <dbReference type="ARBA" id="ARBA00022475"/>
    </source>
</evidence>
<evidence type="ECO:0000256" key="9">
    <source>
        <dbReference type="SAM" id="Phobius"/>
    </source>
</evidence>
<sequence length="385" mass="39868">MSRTFSTALAIVVLGCAALGAYLAGALGGNRNLPFALLTGTALGIVLQRSRFCFLCNIRDFVLHRDGGGVLAIFVALAAGAVGYFVVFGSWMPVPTADRLPPDAHIGPVSPALALGSFVFGIGMVVAGSCISAHIYRLGEGSPTSPFALLGAFIGFALGFQTWNTLFMADLAKGPVIWLPHLLGYAGALAATLGALSLLVIAVLWRSRPLPRGGEISAARAIFIERWPPVTAGLLVGAIGTFAYLRFAPLGVTSQIGSGARSVSGAFGLLPETLYGLDTFRGCATAIQQFWLTANGHLVLGIVLGSFASALVAGQFKPSWPTGWQVWNGLSGGVLMGWGAMTALGCTVGLLLSGIQAAALAGWIFLLFCTLGVLLGLKLKVYLAK</sequence>
<dbReference type="PANTHER" id="PTHR30574">
    <property type="entry name" value="INNER MEMBRANE PROTEIN YEDE"/>
    <property type="match status" value="1"/>
</dbReference>
<evidence type="ECO:0000256" key="1">
    <source>
        <dbReference type="ARBA" id="ARBA00004429"/>
    </source>
</evidence>
<accession>A0ABU4RUV4</accession>
<organism evidence="10 11">
    <name type="scientific">Terrihabitans rhizophilus</name>
    <dbReference type="NCBI Taxonomy" id="3092662"/>
    <lineage>
        <taxon>Bacteria</taxon>
        <taxon>Pseudomonadati</taxon>
        <taxon>Pseudomonadota</taxon>
        <taxon>Alphaproteobacteria</taxon>
        <taxon>Hyphomicrobiales</taxon>
        <taxon>Terrihabitans</taxon>
    </lineage>
</organism>
<evidence type="ECO:0000256" key="6">
    <source>
        <dbReference type="ARBA" id="ARBA00022989"/>
    </source>
</evidence>
<dbReference type="InterPro" id="IPR007272">
    <property type="entry name" value="Sulf_transp_TsuA/YedE"/>
</dbReference>
<feature type="transmembrane region" description="Helical" evidence="9">
    <location>
        <begin position="112"/>
        <end position="135"/>
    </location>
</feature>
<proteinExistence type="inferred from homology"/>
<evidence type="ECO:0000256" key="5">
    <source>
        <dbReference type="ARBA" id="ARBA00022692"/>
    </source>
</evidence>
<keyword evidence="11" id="KW-1185">Reference proteome</keyword>
<feature type="transmembrane region" description="Helical" evidence="9">
    <location>
        <begin position="183"/>
        <end position="205"/>
    </location>
</feature>
<keyword evidence="3" id="KW-1003">Cell membrane</keyword>